<reference evidence="1 2" key="1">
    <citation type="submission" date="2016-06" db="EMBL/GenBank/DDBJ databases">
        <authorList>
            <person name="Kjaerup R.B."/>
            <person name="Dalgaard T.S."/>
            <person name="Juul-Madsen H.R."/>
        </authorList>
    </citation>
    <scope>NUCLEOTIDE SEQUENCE [LARGE SCALE GENOMIC DNA]</scope>
    <source>
        <strain evidence="1 2">1245752.6</strain>
    </source>
</reference>
<dbReference type="RefSeq" id="WP_065136423.1">
    <property type="nucleotide sequence ID" value="NZ_MAEM01000465.1"/>
</dbReference>
<evidence type="ECO:0000313" key="2">
    <source>
        <dbReference type="Proteomes" id="UP000093757"/>
    </source>
</evidence>
<dbReference type="OrthoDB" id="5195393at2"/>
<dbReference type="EMBL" id="MAEM01000465">
    <property type="protein sequence ID" value="OBR99187.1"/>
    <property type="molecule type" value="Genomic_DNA"/>
</dbReference>
<organism evidence="1 2">
    <name type="scientific">Mycobacterium gordonae</name>
    <dbReference type="NCBI Taxonomy" id="1778"/>
    <lineage>
        <taxon>Bacteria</taxon>
        <taxon>Bacillati</taxon>
        <taxon>Actinomycetota</taxon>
        <taxon>Actinomycetes</taxon>
        <taxon>Mycobacteriales</taxon>
        <taxon>Mycobacteriaceae</taxon>
        <taxon>Mycobacterium</taxon>
    </lineage>
</organism>
<evidence type="ECO:0000313" key="1">
    <source>
        <dbReference type="EMBL" id="OBR99187.1"/>
    </source>
</evidence>
<name>A0A1A6BA43_MYCGO</name>
<dbReference type="Proteomes" id="UP000093757">
    <property type="component" value="Unassembled WGS sequence"/>
</dbReference>
<gene>
    <name evidence="1" type="ORF">A9W98_31590</name>
</gene>
<protein>
    <submittedName>
        <fullName evidence="1">Uncharacterized protein</fullName>
    </submittedName>
</protein>
<dbReference type="AlphaFoldDB" id="A0A1A6BA43"/>
<sequence>MAYLDISSKSASILLNTDGADDPDQLVAVAAGELFEWAWLIGELAGWLANADEHTRADFARCFGGYRTPEKTAWLATHIAERIAALLDGDRGQP</sequence>
<proteinExistence type="predicted"/>
<comment type="caution">
    <text evidence="1">The sequence shown here is derived from an EMBL/GenBank/DDBJ whole genome shotgun (WGS) entry which is preliminary data.</text>
</comment>
<accession>A0A1A6BA43</accession>